<evidence type="ECO:0000256" key="2">
    <source>
        <dbReference type="ARBA" id="ARBA00022692"/>
    </source>
</evidence>
<evidence type="ECO:0000259" key="6">
    <source>
        <dbReference type="Pfam" id="PF13664"/>
    </source>
</evidence>
<evidence type="ECO:0000256" key="4">
    <source>
        <dbReference type="ARBA" id="ARBA00023136"/>
    </source>
</evidence>
<comment type="subcellular location">
    <subcellularLocation>
        <location evidence="1">Membrane</location>
    </subcellularLocation>
</comment>
<organism evidence="7">
    <name type="scientific">Sulfurovum sp. enrichment culture clone C5</name>
    <dbReference type="NCBI Taxonomy" id="497650"/>
    <lineage>
        <taxon>Bacteria</taxon>
        <taxon>Pseudomonadati</taxon>
        <taxon>Campylobacterota</taxon>
        <taxon>Epsilonproteobacteria</taxon>
        <taxon>Campylobacterales</taxon>
        <taxon>Sulfurovaceae</taxon>
        <taxon>Sulfurovum</taxon>
        <taxon>environmental samples</taxon>
    </lineage>
</organism>
<sequence>MPTIFRNLTIVYIIFLTSVLGATLYAGIVVAPVTFNTDMIFGSNILSQYQEGMIMTENFVRLSYVVTLSAIVVFLYESYKYKMGERDIFAMVAAFLTIFTAVMFSYYYIPDILVMQQLGEEATKTQAFINMHKGSEINFKIYAFSLLALLVKNLNRALK</sequence>
<feature type="transmembrane region" description="Helical" evidence="5">
    <location>
        <begin position="88"/>
        <end position="109"/>
    </location>
</feature>
<dbReference type="GO" id="GO:0016020">
    <property type="term" value="C:membrane"/>
    <property type="evidence" value="ECO:0007669"/>
    <property type="project" value="UniProtKB-SubCell"/>
</dbReference>
<name>A0A0S4XM17_9BACT</name>
<reference evidence="7" key="1">
    <citation type="submission" date="2015-11" db="EMBL/GenBank/DDBJ databases">
        <authorList>
            <person name="Zhang Y."/>
            <person name="Guo Z."/>
        </authorList>
    </citation>
    <scope>NUCLEOTIDE SEQUENCE</scope>
    <source>
        <strain evidence="7">BN30871</strain>
    </source>
</reference>
<dbReference type="Pfam" id="PF13664">
    <property type="entry name" value="DUF4149"/>
    <property type="match status" value="1"/>
</dbReference>
<evidence type="ECO:0000313" key="7">
    <source>
        <dbReference type="EMBL" id="CUV65362.1"/>
    </source>
</evidence>
<protein>
    <recommendedName>
        <fullName evidence="6">TMEM205-like domain-containing protein</fullName>
    </recommendedName>
</protein>
<evidence type="ECO:0000256" key="1">
    <source>
        <dbReference type="ARBA" id="ARBA00004370"/>
    </source>
</evidence>
<keyword evidence="3 5" id="KW-1133">Transmembrane helix</keyword>
<keyword evidence="2 5" id="KW-0812">Transmembrane</keyword>
<feature type="domain" description="TMEM205-like" evidence="6">
    <location>
        <begin position="15"/>
        <end position="117"/>
    </location>
</feature>
<dbReference type="InterPro" id="IPR025423">
    <property type="entry name" value="TMEM205-like"/>
</dbReference>
<evidence type="ECO:0000256" key="5">
    <source>
        <dbReference type="SAM" id="Phobius"/>
    </source>
</evidence>
<proteinExistence type="predicted"/>
<keyword evidence="4 5" id="KW-0472">Membrane</keyword>
<dbReference type="EMBL" id="FAXN01000030">
    <property type="protein sequence ID" value="CUV65362.1"/>
    <property type="molecule type" value="Genomic_DNA"/>
</dbReference>
<feature type="transmembrane region" description="Helical" evidence="5">
    <location>
        <begin position="59"/>
        <end position="76"/>
    </location>
</feature>
<feature type="transmembrane region" description="Helical" evidence="5">
    <location>
        <begin position="12"/>
        <end position="35"/>
    </location>
</feature>
<evidence type="ECO:0000256" key="3">
    <source>
        <dbReference type="ARBA" id="ARBA00022989"/>
    </source>
</evidence>
<gene>
    <name evidence="7" type="ORF">BN3087_300004</name>
</gene>
<dbReference type="AlphaFoldDB" id="A0A0S4XM17"/>
<accession>A0A0S4XM17</accession>